<organism evidence="1 2">
    <name type="scientific">Catharanthus roseus</name>
    <name type="common">Madagascar periwinkle</name>
    <name type="synonym">Vinca rosea</name>
    <dbReference type="NCBI Taxonomy" id="4058"/>
    <lineage>
        <taxon>Eukaryota</taxon>
        <taxon>Viridiplantae</taxon>
        <taxon>Streptophyta</taxon>
        <taxon>Embryophyta</taxon>
        <taxon>Tracheophyta</taxon>
        <taxon>Spermatophyta</taxon>
        <taxon>Magnoliopsida</taxon>
        <taxon>eudicotyledons</taxon>
        <taxon>Gunneridae</taxon>
        <taxon>Pentapetalae</taxon>
        <taxon>asterids</taxon>
        <taxon>lamiids</taxon>
        <taxon>Gentianales</taxon>
        <taxon>Apocynaceae</taxon>
        <taxon>Rauvolfioideae</taxon>
        <taxon>Vinceae</taxon>
        <taxon>Catharanthinae</taxon>
        <taxon>Catharanthus</taxon>
    </lineage>
</organism>
<protein>
    <submittedName>
        <fullName evidence="1">Uncharacterized protein</fullName>
    </submittedName>
</protein>
<sequence>MELKLGLITRARMKKLKASNGDEDNVMVPSRSRNNEKEMKKDENRVKMMKNEPGYLPSTVGDKDCKPSATRDPRRMVGLTLPLAVGSAGKGSSNPFQTRLFTSLLGIEEGRTIYGKQFEVSYWSVEFKLLNRGSSRKGGDLWEGVESKLQSKVDLHQSGIRETSISSGNHGRHKLEVEERGGQEGRGYYTPHEKVPGNEAWHEDNLFEDFGEDPNVGQAYHGGYYGNQQEDKALDKIKWKDKGITYSW</sequence>
<gene>
    <name evidence="1" type="ORF">M9H77_23824</name>
</gene>
<dbReference type="EMBL" id="CM044705">
    <property type="protein sequence ID" value="KAI5664501.1"/>
    <property type="molecule type" value="Genomic_DNA"/>
</dbReference>
<accession>A0ACC0AYH0</accession>
<evidence type="ECO:0000313" key="1">
    <source>
        <dbReference type="EMBL" id="KAI5664501.1"/>
    </source>
</evidence>
<evidence type="ECO:0000313" key="2">
    <source>
        <dbReference type="Proteomes" id="UP001060085"/>
    </source>
</evidence>
<reference evidence="2" key="1">
    <citation type="journal article" date="2023" name="Nat. Plants">
        <title>Single-cell RNA sequencing provides a high-resolution roadmap for understanding the multicellular compartmentation of specialized metabolism.</title>
        <authorList>
            <person name="Sun S."/>
            <person name="Shen X."/>
            <person name="Li Y."/>
            <person name="Li Y."/>
            <person name="Wang S."/>
            <person name="Li R."/>
            <person name="Zhang H."/>
            <person name="Shen G."/>
            <person name="Guo B."/>
            <person name="Wei J."/>
            <person name="Xu J."/>
            <person name="St-Pierre B."/>
            <person name="Chen S."/>
            <person name="Sun C."/>
        </authorList>
    </citation>
    <scope>NUCLEOTIDE SEQUENCE [LARGE SCALE GENOMIC DNA]</scope>
</reference>
<proteinExistence type="predicted"/>
<keyword evidence="2" id="KW-1185">Reference proteome</keyword>
<dbReference type="Proteomes" id="UP001060085">
    <property type="component" value="Linkage Group LG05"/>
</dbReference>
<name>A0ACC0AYH0_CATRO</name>
<comment type="caution">
    <text evidence="1">The sequence shown here is derived from an EMBL/GenBank/DDBJ whole genome shotgun (WGS) entry which is preliminary data.</text>
</comment>